<dbReference type="AlphaFoldDB" id="A0A2G1VB97"/>
<dbReference type="GO" id="GO:0007165">
    <property type="term" value="P:signal transduction"/>
    <property type="evidence" value="ECO:0007669"/>
    <property type="project" value="UniProtKB-KW"/>
</dbReference>
<dbReference type="PRINTS" id="PR00260">
    <property type="entry name" value="CHEMTRNSDUCR"/>
</dbReference>
<dbReference type="PANTHER" id="PTHR32089">
    <property type="entry name" value="METHYL-ACCEPTING CHEMOTAXIS PROTEIN MCPB"/>
    <property type="match status" value="1"/>
</dbReference>
<dbReference type="PANTHER" id="PTHR32089:SF120">
    <property type="entry name" value="METHYL-ACCEPTING CHEMOTAXIS PROTEIN TLPQ"/>
    <property type="match status" value="1"/>
</dbReference>
<gene>
    <name evidence="12" type="ORF">CLH62_18075</name>
</gene>
<feature type="transmembrane region" description="Helical" evidence="9">
    <location>
        <begin position="203"/>
        <end position="222"/>
    </location>
</feature>
<accession>A0A2G1VB97</accession>
<dbReference type="SMART" id="SM00283">
    <property type="entry name" value="MA"/>
    <property type="match status" value="1"/>
</dbReference>
<keyword evidence="5 9" id="KW-0472">Membrane</keyword>
<dbReference type="PROSITE" id="PS50885">
    <property type="entry name" value="HAMP"/>
    <property type="match status" value="1"/>
</dbReference>
<feature type="transmembrane region" description="Helical" evidence="9">
    <location>
        <begin position="25"/>
        <end position="46"/>
    </location>
</feature>
<evidence type="ECO:0000256" key="3">
    <source>
        <dbReference type="ARBA" id="ARBA00022692"/>
    </source>
</evidence>
<dbReference type="SMART" id="SM00304">
    <property type="entry name" value="HAMP"/>
    <property type="match status" value="2"/>
</dbReference>
<protein>
    <submittedName>
        <fullName evidence="12">Methyl-accepting chemotaxis protein</fullName>
    </submittedName>
</protein>
<evidence type="ECO:0000259" key="11">
    <source>
        <dbReference type="PROSITE" id="PS50885"/>
    </source>
</evidence>
<keyword evidence="3 9" id="KW-0812">Transmembrane</keyword>
<proteinExistence type="inferred from homology"/>
<evidence type="ECO:0000256" key="6">
    <source>
        <dbReference type="ARBA" id="ARBA00023224"/>
    </source>
</evidence>
<keyword evidence="13" id="KW-1185">Reference proteome</keyword>
<dbReference type="SUPFAM" id="SSF58104">
    <property type="entry name" value="Methyl-accepting chemotaxis protein (MCP) signaling domain"/>
    <property type="match status" value="1"/>
</dbReference>
<dbReference type="InterPro" id="IPR003660">
    <property type="entry name" value="HAMP_dom"/>
</dbReference>
<evidence type="ECO:0000259" key="10">
    <source>
        <dbReference type="PROSITE" id="PS50111"/>
    </source>
</evidence>
<keyword evidence="6 8" id="KW-0807">Transducer</keyword>
<dbReference type="RefSeq" id="WP_099619600.1">
    <property type="nucleotide sequence ID" value="NZ_KZ319342.1"/>
</dbReference>
<dbReference type="InterPro" id="IPR004090">
    <property type="entry name" value="Chemotax_Me-accpt_rcpt"/>
</dbReference>
<evidence type="ECO:0000313" key="13">
    <source>
        <dbReference type="Proteomes" id="UP000229044"/>
    </source>
</evidence>
<dbReference type="Proteomes" id="UP000229044">
    <property type="component" value="Unassembled WGS sequence"/>
</dbReference>
<dbReference type="FunFam" id="1.10.287.950:FF:000001">
    <property type="entry name" value="Methyl-accepting chemotaxis sensory transducer"/>
    <property type="match status" value="1"/>
</dbReference>
<dbReference type="GO" id="GO:0004888">
    <property type="term" value="F:transmembrane signaling receptor activity"/>
    <property type="evidence" value="ECO:0007669"/>
    <property type="project" value="InterPro"/>
</dbReference>
<evidence type="ECO:0000256" key="2">
    <source>
        <dbReference type="ARBA" id="ARBA00022500"/>
    </source>
</evidence>
<dbReference type="GO" id="GO:0016020">
    <property type="term" value="C:membrane"/>
    <property type="evidence" value="ECO:0007669"/>
    <property type="project" value="UniProtKB-SubCell"/>
</dbReference>
<dbReference type="PROSITE" id="PS50111">
    <property type="entry name" value="CHEMOTAXIS_TRANSDUC_2"/>
    <property type="match status" value="1"/>
</dbReference>
<organism evidence="12 13">
    <name type="scientific">Marinobacter guineae</name>
    <dbReference type="NCBI Taxonomy" id="432303"/>
    <lineage>
        <taxon>Bacteria</taxon>
        <taxon>Pseudomonadati</taxon>
        <taxon>Pseudomonadota</taxon>
        <taxon>Gammaproteobacteria</taxon>
        <taxon>Pseudomonadales</taxon>
        <taxon>Marinobacteraceae</taxon>
        <taxon>Marinobacter</taxon>
    </lineage>
</organism>
<keyword evidence="4 9" id="KW-1133">Transmembrane helix</keyword>
<dbReference type="Pfam" id="PF00015">
    <property type="entry name" value="MCPsignal"/>
    <property type="match status" value="1"/>
</dbReference>
<dbReference type="CDD" id="cd06225">
    <property type="entry name" value="HAMP"/>
    <property type="match status" value="1"/>
</dbReference>
<comment type="subcellular location">
    <subcellularLocation>
        <location evidence="1">Membrane</location>
        <topology evidence="1">Multi-pass membrane protein</topology>
    </subcellularLocation>
</comment>
<feature type="domain" description="HAMP" evidence="11">
    <location>
        <begin position="223"/>
        <end position="275"/>
    </location>
</feature>
<dbReference type="GO" id="GO:0006935">
    <property type="term" value="P:chemotaxis"/>
    <property type="evidence" value="ECO:0007669"/>
    <property type="project" value="UniProtKB-KW"/>
</dbReference>
<evidence type="ECO:0000256" key="5">
    <source>
        <dbReference type="ARBA" id="ARBA00023136"/>
    </source>
</evidence>
<evidence type="ECO:0000256" key="1">
    <source>
        <dbReference type="ARBA" id="ARBA00004141"/>
    </source>
</evidence>
<dbReference type="Pfam" id="PF00672">
    <property type="entry name" value="HAMP"/>
    <property type="match status" value="1"/>
</dbReference>
<evidence type="ECO:0000256" key="4">
    <source>
        <dbReference type="ARBA" id="ARBA00022989"/>
    </source>
</evidence>
<dbReference type="EMBL" id="NTFI01000006">
    <property type="protein sequence ID" value="PHQ24025.1"/>
    <property type="molecule type" value="Genomic_DNA"/>
</dbReference>
<evidence type="ECO:0000313" key="12">
    <source>
        <dbReference type="EMBL" id="PHQ24025.1"/>
    </source>
</evidence>
<evidence type="ECO:0000256" key="8">
    <source>
        <dbReference type="PROSITE-ProRule" id="PRU00284"/>
    </source>
</evidence>
<keyword evidence="2" id="KW-0145">Chemotaxis</keyword>
<name>A0A2G1VB97_9GAMM</name>
<feature type="domain" description="Methyl-accepting transducer" evidence="10">
    <location>
        <begin position="280"/>
        <end position="516"/>
    </location>
</feature>
<sequence length="554" mass="60051">MAPLKNKYYRELLNMSSYQNKTLRIRFLVLTVLLAAVVVIESGAIIMGNMAIGNQSTELAENKIPVLNKAHELKLSVVQVQQWLTDISATRGRDGLNDGFDQAANNAEKFRILIDDLILLDSEHAERYREMLPVFNAYYDIGKQMAQAYVDEGPSGGNQMMAQFDEVAAKMSKEVDSFLETVDQNTVAALSNQQMSAVSTGRTIVIGSIIVLLGVGLVYLLVSRVLACLPKVMVELQRVAEGDLTSSIEVTRRDEIGDLMRGLQSMQQRLLEMISQINGTTTQLSTAAEEVSTVTAQTSANIQQQQSETDQLATAMNEMSATVREVAESVGNTSTAANDANDEAEKGHRVMEQAVQEIGQLAVQIERASEVMTQVERDSANINTVLDVIKSIAEQTNLLALNAAIEAARAGEQGRGFAVVADEVRTLAGRTQASTAEINQIIEKLQTGSRNAAQAMSQSREQARSVVDQSSLASSSLTTIVESVSQIDQMSSQIATAAEEQSTVAEDMNHNLILISDKGKQNASGANQTSQAGQELARMASTLQELIGQFRVKV</sequence>
<comment type="caution">
    <text evidence="12">The sequence shown here is derived from an EMBL/GenBank/DDBJ whole genome shotgun (WGS) entry which is preliminary data.</text>
</comment>
<dbReference type="Gene3D" id="1.10.287.950">
    <property type="entry name" value="Methyl-accepting chemotaxis protein"/>
    <property type="match status" value="1"/>
</dbReference>
<dbReference type="InterPro" id="IPR004089">
    <property type="entry name" value="MCPsignal_dom"/>
</dbReference>
<evidence type="ECO:0000256" key="9">
    <source>
        <dbReference type="SAM" id="Phobius"/>
    </source>
</evidence>
<dbReference type="CDD" id="cd11386">
    <property type="entry name" value="MCP_signal"/>
    <property type="match status" value="1"/>
</dbReference>
<evidence type="ECO:0000256" key="7">
    <source>
        <dbReference type="ARBA" id="ARBA00029447"/>
    </source>
</evidence>
<comment type="similarity">
    <text evidence="7">Belongs to the methyl-accepting chemotaxis (MCP) protein family.</text>
</comment>
<reference evidence="12 13" key="1">
    <citation type="submission" date="2017-09" db="EMBL/GenBank/DDBJ databases">
        <title>The draft genome sequences of Marinobacter guineae M3B.</title>
        <authorList>
            <person name="Cao J."/>
        </authorList>
    </citation>
    <scope>NUCLEOTIDE SEQUENCE [LARGE SCALE GENOMIC DNA]</scope>
    <source>
        <strain evidence="12 13">M3B</strain>
    </source>
</reference>